<dbReference type="SMART" id="SM00091">
    <property type="entry name" value="PAS"/>
    <property type="match status" value="4"/>
</dbReference>
<feature type="domain" description="PAS" evidence="9">
    <location>
        <begin position="293"/>
        <end position="338"/>
    </location>
</feature>
<dbReference type="InterPro" id="IPR000014">
    <property type="entry name" value="PAS"/>
</dbReference>
<dbReference type="RefSeq" id="WP_013329051.1">
    <property type="nucleotide sequence ID" value="NC_014507.1"/>
</dbReference>
<reference evidence="11 12" key="1">
    <citation type="journal article" date="2010" name="Stand. Genomic Sci.">
        <title>Complete genome sequence of Methanoplanus petrolearius type strain (SEBR 4847).</title>
        <authorList>
            <person name="Brambilla E."/>
            <person name="Djao O.D."/>
            <person name="Daligault H."/>
            <person name="Lapidus A."/>
            <person name="Lucas S."/>
            <person name="Hammon N."/>
            <person name="Nolan M."/>
            <person name="Tice H."/>
            <person name="Cheng J.F."/>
            <person name="Han C."/>
            <person name="Tapia R."/>
            <person name="Goodwin L."/>
            <person name="Pitluck S."/>
            <person name="Liolios K."/>
            <person name="Ivanova N."/>
            <person name="Mavromatis K."/>
            <person name="Mikhailova N."/>
            <person name="Pati A."/>
            <person name="Chen A."/>
            <person name="Palaniappan K."/>
            <person name="Land M."/>
            <person name="Hauser L."/>
            <person name="Chang Y.J."/>
            <person name="Jeffries C.D."/>
            <person name="Rohde M."/>
            <person name="Spring S."/>
            <person name="Sikorski J."/>
            <person name="Goker M."/>
            <person name="Woyke T."/>
            <person name="Bristow J."/>
            <person name="Eisen J.A."/>
            <person name="Markowitz V."/>
            <person name="Hugenholtz P."/>
            <person name="Kyrpides N.C."/>
            <person name="Klenk H.P."/>
        </authorList>
    </citation>
    <scope>NUCLEOTIDE SEQUENCE [LARGE SCALE GENOMIC DNA]</scope>
    <source>
        <strain evidence="12">DSM 11571 / OCM 486 / SEBR 4847</strain>
    </source>
</reference>
<dbReference type="SUPFAM" id="SSF55781">
    <property type="entry name" value="GAF domain-like"/>
    <property type="match status" value="1"/>
</dbReference>
<evidence type="ECO:0000259" key="9">
    <source>
        <dbReference type="PROSITE" id="PS50112"/>
    </source>
</evidence>
<dbReference type="Gene3D" id="3.40.50.2300">
    <property type="match status" value="1"/>
</dbReference>
<dbReference type="Gene3D" id="3.30.450.20">
    <property type="entry name" value="PAS domain"/>
    <property type="match status" value="4"/>
</dbReference>
<comment type="catalytic activity">
    <reaction evidence="1">
        <text>ATP + protein L-histidine = ADP + protein N-phospho-L-histidine.</text>
        <dbReference type="EC" id="2.7.13.3"/>
    </reaction>
</comment>
<keyword evidence="4" id="KW-0808">Transferase</keyword>
<proteinExistence type="predicted"/>
<dbReference type="Pfam" id="PF00072">
    <property type="entry name" value="Response_reg"/>
    <property type="match status" value="1"/>
</dbReference>
<dbReference type="InterPro" id="IPR029016">
    <property type="entry name" value="GAF-like_dom_sf"/>
</dbReference>
<protein>
    <recommendedName>
        <fullName evidence="2">histidine kinase</fullName>
        <ecNumber evidence="2">2.7.13.3</ecNumber>
    </recommendedName>
</protein>
<dbReference type="Proteomes" id="UP000006565">
    <property type="component" value="Chromosome"/>
</dbReference>
<dbReference type="KEGG" id="mpi:Mpet_1107"/>
<feature type="coiled-coil region" evidence="7">
    <location>
        <begin position="838"/>
        <end position="871"/>
    </location>
</feature>
<gene>
    <name evidence="11" type="ordered locus">Mpet_1107</name>
</gene>
<dbReference type="STRING" id="679926.Mpet_1107"/>
<evidence type="ECO:0000256" key="4">
    <source>
        <dbReference type="ARBA" id="ARBA00022679"/>
    </source>
</evidence>
<dbReference type="InterPro" id="IPR001789">
    <property type="entry name" value="Sig_transdc_resp-reg_receiver"/>
</dbReference>
<feature type="domain" description="PAS" evidence="9">
    <location>
        <begin position="725"/>
        <end position="779"/>
    </location>
</feature>
<dbReference type="SMART" id="SM00065">
    <property type="entry name" value="GAF"/>
    <property type="match status" value="1"/>
</dbReference>
<dbReference type="SUPFAM" id="SSF52172">
    <property type="entry name" value="CheY-like"/>
    <property type="match status" value="1"/>
</dbReference>
<dbReference type="eggNOG" id="arCOG02352">
    <property type="taxonomic scope" value="Archaea"/>
</dbReference>
<accession>E1RCX3</accession>
<dbReference type="PROSITE" id="PS50112">
    <property type="entry name" value="PAS"/>
    <property type="match status" value="3"/>
</dbReference>
<evidence type="ECO:0000259" key="10">
    <source>
        <dbReference type="PROSITE" id="PS50113"/>
    </source>
</evidence>
<organism evidence="11 12">
    <name type="scientific">Methanolacinia petrolearia (strain DSM 11571 / OCM 486 / SEBR 4847)</name>
    <name type="common">Methanoplanus petrolearius</name>
    <dbReference type="NCBI Taxonomy" id="679926"/>
    <lineage>
        <taxon>Archaea</taxon>
        <taxon>Methanobacteriati</taxon>
        <taxon>Methanobacteriota</taxon>
        <taxon>Stenosarchaea group</taxon>
        <taxon>Methanomicrobia</taxon>
        <taxon>Methanomicrobiales</taxon>
        <taxon>Methanomicrobiaceae</taxon>
        <taxon>Methanolacinia</taxon>
    </lineage>
</organism>
<dbReference type="SMART" id="SM00448">
    <property type="entry name" value="REC"/>
    <property type="match status" value="1"/>
</dbReference>
<dbReference type="PROSITE" id="PS50110">
    <property type="entry name" value="RESPONSE_REGULATORY"/>
    <property type="match status" value="1"/>
</dbReference>
<dbReference type="InterPro" id="IPR013655">
    <property type="entry name" value="PAS_fold_3"/>
</dbReference>
<dbReference type="NCBIfam" id="TIGR00229">
    <property type="entry name" value="sensory_box"/>
    <property type="match status" value="3"/>
</dbReference>
<evidence type="ECO:0000256" key="3">
    <source>
        <dbReference type="ARBA" id="ARBA00022553"/>
    </source>
</evidence>
<dbReference type="InterPro" id="IPR011006">
    <property type="entry name" value="CheY-like_superfamily"/>
</dbReference>
<evidence type="ECO:0000259" key="8">
    <source>
        <dbReference type="PROSITE" id="PS50110"/>
    </source>
</evidence>
<dbReference type="EC" id="2.7.13.3" evidence="2"/>
<feature type="domain" description="PAC" evidence="10">
    <location>
        <begin position="342"/>
        <end position="395"/>
    </location>
</feature>
<dbReference type="Pfam" id="PF08447">
    <property type="entry name" value="PAS_3"/>
    <property type="match status" value="1"/>
</dbReference>
<dbReference type="PANTHER" id="PTHR43304:SF1">
    <property type="entry name" value="PAC DOMAIN-CONTAINING PROTEIN"/>
    <property type="match status" value="1"/>
</dbReference>
<evidence type="ECO:0000256" key="7">
    <source>
        <dbReference type="SAM" id="Coils"/>
    </source>
</evidence>
<keyword evidence="12" id="KW-1185">Reference proteome</keyword>
<keyword evidence="3" id="KW-0597">Phosphoprotein</keyword>
<dbReference type="InterPro" id="IPR001610">
    <property type="entry name" value="PAC"/>
</dbReference>
<comment type="caution">
    <text evidence="6">Lacks conserved residue(s) required for the propagation of feature annotation.</text>
</comment>
<dbReference type="InterPro" id="IPR000700">
    <property type="entry name" value="PAS-assoc_C"/>
</dbReference>
<dbReference type="Gene3D" id="3.30.450.40">
    <property type="match status" value="1"/>
</dbReference>
<dbReference type="PROSITE" id="PS50113">
    <property type="entry name" value="PAC"/>
    <property type="match status" value="3"/>
</dbReference>
<dbReference type="InterPro" id="IPR052162">
    <property type="entry name" value="Sensor_kinase/Photoreceptor"/>
</dbReference>
<name>E1RCX3_METP4</name>
<dbReference type="Pfam" id="PF13426">
    <property type="entry name" value="PAS_9"/>
    <property type="match status" value="1"/>
</dbReference>
<dbReference type="InterPro" id="IPR035965">
    <property type="entry name" value="PAS-like_dom_sf"/>
</dbReference>
<dbReference type="HOGENOM" id="CLU_358887_0_0_2"/>
<keyword evidence="5" id="KW-0418">Kinase</keyword>
<dbReference type="Pfam" id="PF13188">
    <property type="entry name" value="PAS_8"/>
    <property type="match status" value="1"/>
</dbReference>
<dbReference type="OrthoDB" id="111129at2157"/>
<sequence>MKNEPDKNGYENRIEVLYIDTDSPDFKKTKSFHKDTEFNVEVCENTDNAVKILNMTNFDAIVAGHGVPLDDALSLLRTIRDNEDNTPFIFFSGMDEEEVIVEALNAGADLYLKITKDPESQLGELSAAINRIVACRRREEASKNSEIRYRNIFENANDAIIVHIITPERRPGRIIDANKAAEEMLNYSTDELRLLSMTDIIEPETPGTAKKISDEIFKKGRAIFESRMIRKDGRIISIEVSSNLSREDGEFRSITIIRDTTERSDLLNRLQMAIRGGELGTWDWDIPSGKVIFNERWARMLGYSPDEIKDDFDSLSKLLYPQDRERVLGELDKNLKGLAAAFDSEYRMTGKDGQIIWILSKGTVIERDMDGNPLRMVGTHHNITDIKEAEEDLKRKNEELAATEEELRQQLDEVIQAQNELKENEAYIRTVLDNIPVGIAVNSVKPELEFEYFNRNFLKCYRVDEEALKAPDSFWENVYEDPKFRKKIKKRVLEDMDSGDPERMHWDDIPISRSGKETTFISARNIPLERKGLVISVVWDVTEQKRSNDRIRLHLLRVKSLLDLYQTVAVGSETDLMEHALESSRSMTESQYGLIGLISPDESDITIHSWSKGVMDKCLVQGNPVHFPVHSAGIWAECIRNREPVIINDYSAYHPAKHGLPKGHVMMKRLLMVPIFDAGKITAIIIVANKKRSYIDDDADALATLGNLMWEVIKNQKAEKELKREKELFLRTFESLEDAAFVLDDDPAIIRTVNEAAEKIFGYNREELIGKNISMLHIDKNHLKIFDEQIILYVREHQRIPRFEFRMKRKDGTSFPTEHSISTIFHYNKTHTGRVSIIRDITERKESEIREKEALRQIETNMEQLATLNDQIRNPLMVINGIAEINCPGSAEKIISQVNIIDGIVKMLDDGWIKSEKIWEYLRIHYGVGEEDNFSPGSESKK</sequence>
<dbReference type="Pfam" id="PF13185">
    <property type="entry name" value="GAF_2"/>
    <property type="match status" value="1"/>
</dbReference>
<feature type="domain" description="PAS" evidence="9">
    <location>
        <begin position="145"/>
        <end position="220"/>
    </location>
</feature>
<feature type="coiled-coil region" evidence="7">
    <location>
        <begin position="383"/>
        <end position="427"/>
    </location>
</feature>
<dbReference type="eggNOG" id="arCOG06712">
    <property type="taxonomic scope" value="Archaea"/>
</dbReference>
<dbReference type="GeneID" id="9743572"/>
<dbReference type="AlphaFoldDB" id="E1RCX3"/>
<dbReference type="SUPFAM" id="SSF55785">
    <property type="entry name" value="PYP-like sensor domain (PAS domain)"/>
    <property type="match status" value="4"/>
</dbReference>
<dbReference type="EMBL" id="CP002117">
    <property type="protein sequence ID" value="ADN35873.1"/>
    <property type="molecule type" value="Genomic_DNA"/>
</dbReference>
<feature type="domain" description="PAC" evidence="10">
    <location>
        <begin position="801"/>
        <end position="853"/>
    </location>
</feature>
<dbReference type="SMART" id="SM00086">
    <property type="entry name" value="PAC"/>
    <property type="match status" value="3"/>
</dbReference>
<evidence type="ECO:0000313" key="12">
    <source>
        <dbReference type="Proteomes" id="UP000006565"/>
    </source>
</evidence>
<dbReference type="GO" id="GO:0000160">
    <property type="term" value="P:phosphorelay signal transduction system"/>
    <property type="evidence" value="ECO:0007669"/>
    <property type="project" value="InterPro"/>
</dbReference>
<dbReference type="CDD" id="cd00130">
    <property type="entry name" value="PAS"/>
    <property type="match status" value="3"/>
</dbReference>
<evidence type="ECO:0000256" key="1">
    <source>
        <dbReference type="ARBA" id="ARBA00000085"/>
    </source>
</evidence>
<feature type="domain" description="Response regulatory" evidence="8">
    <location>
        <begin position="15"/>
        <end position="129"/>
    </location>
</feature>
<keyword evidence="7" id="KW-0175">Coiled coil</keyword>
<evidence type="ECO:0000256" key="2">
    <source>
        <dbReference type="ARBA" id="ARBA00012438"/>
    </source>
</evidence>
<dbReference type="eggNOG" id="arCOG06538">
    <property type="taxonomic scope" value="Archaea"/>
</dbReference>
<evidence type="ECO:0000256" key="5">
    <source>
        <dbReference type="ARBA" id="ARBA00022777"/>
    </source>
</evidence>
<evidence type="ECO:0000313" key="11">
    <source>
        <dbReference type="EMBL" id="ADN35873.1"/>
    </source>
</evidence>
<feature type="domain" description="PAC" evidence="10">
    <location>
        <begin position="222"/>
        <end position="272"/>
    </location>
</feature>
<evidence type="ECO:0000256" key="6">
    <source>
        <dbReference type="PROSITE-ProRule" id="PRU00169"/>
    </source>
</evidence>
<dbReference type="InterPro" id="IPR003018">
    <property type="entry name" value="GAF"/>
</dbReference>
<dbReference type="PANTHER" id="PTHR43304">
    <property type="entry name" value="PHYTOCHROME-LIKE PROTEIN CPH1"/>
    <property type="match status" value="1"/>
</dbReference>
<dbReference type="GO" id="GO:0004673">
    <property type="term" value="F:protein histidine kinase activity"/>
    <property type="evidence" value="ECO:0007669"/>
    <property type="project" value="UniProtKB-EC"/>
</dbReference>
<dbReference type="eggNOG" id="arCOG02385">
    <property type="taxonomic scope" value="Archaea"/>
</dbReference>
<dbReference type="eggNOG" id="arCOG02357">
    <property type="taxonomic scope" value="Archaea"/>
</dbReference>